<dbReference type="Proteomes" id="UP000056968">
    <property type="component" value="Plasmid pDE6"/>
</dbReference>
<organism evidence="2 3">
    <name type="scientific">Sphingobium baderi</name>
    <dbReference type="NCBI Taxonomy" id="1332080"/>
    <lineage>
        <taxon>Bacteria</taxon>
        <taxon>Pseudomonadati</taxon>
        <taxon>Pseudomonadota</taxon>
        <taxon>Alphaproteobacteria</taxon>
        <taxon>Sphingomonadales</taxon>
        <taxon>Sphingomonadaceae</taxon>
        <taxon>Sphingobium</taxon>
    </lineage>
</organism>
<dbReference type="OrthoDB" id="9798416at2"/>
<accession>A0A0S3F6E2</accession>
<dbReference type="KEGG" id="sbd:ATN00_22495"/>
<keyword evidence="2" id="KW-0614">Plasmid</keyword>
<dbReference type="KEGG" id="sbd:ATN00_22475"/>
<keyword evidence="3" id="KW-1185">Reference proteome</keyword>
<evidence type="ECO:0000313" key="1">
    <source>
        <dbReference type="EMBL" id="ALR23271.1"/>
    </source>
</evidence>
<sequence>MTLETSPYDPTDHLNTEERIAAYLEAAWEGADEFTDMEKRFAFLTNCFEVVLLARQRWFLTRLTH</sequence>
<protein>
    <submittedName>
        <fullName evidence="2">Uncharacterized protein</fullName>
    </submittedName>
</protein>
<name>A0A0S3F6E2_9SPHN</name>
<proteinExistence type="predicted"/>
<evidence type="ECO:0000313" key="3">
    <source>
        <dbReference type="Proteomes" id="UP000056968"/>
    </source>
</evidence>
<geneLocation type="plasmid" evidence="2 3">
    <name>pDE6</name>
</geneLocation>
<dbReference type="AlphaFoldDB" id="A0A0S3F6E2"/>
<dbReference type="EMBL" id="CP013270">
    <property type="protein sequence ID" value="ALR23274.1"/>
    <property type="molecule type" value="Genomic_DNA"/>
</dbReference>
<evidence type="ECO:0000313" key="2">
    <source>
        <dbReference type="EMBL" id="ALR23274.1"/>
    </source>
</evidence>
<dbReference type="RefSeq" id="WP_062069549.1">
    <property type="nucleotide sequence ID" value="NZ_CP013270.1"/>
</dbReference>
<dbReference type="EMBL" id="CP013270">
    <property type="protein sequence ID" value="ALR23271.1"/>
    <property type="molecule type" value="Genomic_DNA"/>
</dbReference>
<gene>
    <name evidence="1" type="ORF">ATN00_22475</name>
    <name evidence="2" type="ORF">ATN00_22495</name>
</gene>
<reference evidence="2 3" key="1">
    <citation type="submission" date="2015-11" db="EMBL/GenBank/DDBJ databases">
        <title>A Two-component Flavoprotein Monooxygenase System MeaXY Responsible for para-Hydroxylation of 2-Methyl-6-ethylaniline and 2,6-Diethylaniline in Sphingobium baderi DE-13.</title>
        <authorList>
            <person name="Cheng M."/>
            <person name="Meng Q."/>
            <person name="Yang Y."/>
            <person name="Chu C."/>
            <person name="Yan X."/>
            <person name="He J."/>
            <person name="Li S."/>
        </authorList>
    </citation>
    <scope>NUCLEOTIDE SEQUENCE [LARGE SCALE GENOMIC DNA]</scope>
    <source>
        <strain evidence="2 3">DE-13</strain>
        <plasmid evidence="2">pDE6</plasmid>
        <plasmid evidence="3">Plasmid pDE6</plasmid>
    </source>
</reference>